<dbReference type="InterPro" id="IPR029058">
    <property type="entry name" value="AB_hydrolase_fold"/>
</dbReference>
<evidence type="ECO:0000256" key="4">
    <source>
        <dbReference type="ARBA" id="ARBA00023180"/>
    </source>
</evidence>
<keyword evidence="3 5" id="KW-0378">Hydrolase</keyword>
<comment type="similarity">
    <text evidence="1 5">Belongs to the type-B carboxylesterase/lipase family.</text>
</comment>
<keyword evidence="5" id="KW-0732">Signal</keyword>
<proteinExistence type="inferred from homology"/>
<protein>
    <recommendedName>
        <fullName evidence="5">Carboxylic ester hydrolase</fullName>
        <ecNumber evidence="5">3.1.1.-</ecNumber>
    </recommendedName>
</protein>
<dbReference type="OrthoDB" id="3200163at2759"/>
<evidence type="ECO:0000313" key="8">
    <source>
        <dbReference type="Proteomes" id="UP000494165"/>
    </source>
</evidence>
<evidence type="ECO:0000256" key="3">
    <source>
        <dbReference type="ARBA" id="ARBA00022801"/>
    </source>
</evidence>
<feature type="chain" id="PRO_5035965124" description="Carboxylic ester hydrolase" evidence="5">
    <location>
        <begin position="23"/>
        <end position="571"/>
    </location>
</feature>
<evidence type="ECO:0000256" key="5">
    <source>
        <dbReference type="RuleBase" id="RU361235"/>
    </source>
</evidence>
<dbReference type="GO" id="GO:0052689">
    <property type="term" value="F:carboxylic ester hydrolase activity"/>
    <property type="evidence" value="ECO:0007669"/>
    <property type="project" value="UniProtKB-KW"/>
</dbReference>
<dbReference type="PANTHER" id="PTHR43142">
    <property type="entry name" value="CARBOXYLIC ESTER HYDROLASE"/>
    <property type="match status" value="1"/>
</dbReference>
<dbReference type="PANTHER" id="PTHR43142:SF12">
    <property type="entry name" value="CARBOXYLESTERASE TYPE B DOMAIN-CONTAINING PROTEIN-RELATED"/>
    <property type="match status" value="1"/>
</dbReference>
<name>A0A8S1CUF7_9INSE</name>
<dbReference type="SUPFAM" id="SSF53474">
    <property type="entry name" value="alpha/beta-Hydrolases"/>
    <property type="match status" value="1"/>
</dbReference>
<comment type="caution">
    <text evidence="7">The sequence shown here is derived from an EMBL/GenBank/DDBJ whole genome shotgun (WGS) entry which is preliminary data.</text>
</comment>
<evidence type="ECO:0000259" key="6">
    <source>
        <dbReference type="Pfam" id="PF00135"/>
    </source>
</evidence>
<dbReference type="Gene3D" id="3.40.50.1820">
    <property type="entry name" value="alpha/beta hydrolase"/>
    <property type="match status" value="1"/>
</dbReference>
<dbReference type="EC" id="3.1.1.-" evidence="5"/>
<gene>
    <name evidence="7" type="ORF">CLODIP_2_CD02724</name>
</gene>
<feature type="signal peptide" evidence="5">
    <location>
        <begin position="1"/>
        <end position="22"/>
    </location>
</feature>
<keyword evidence="4" id="KW-0325">Glycoprotein</keyword>
<dbReference type="Pfam" id="PF00135">
    <property type="entry name" value="COesterase"/>
    <property type="match status" value="1"/>
</dbReference>
<evidence type="ECO:0000256" key="1">
    <source>
        <dbReference type="ARBA" id="ARBA00005964"/>
    </source>
</evidence>
<evidence type="ECO:0000256" key="2">
    <source>
        <dbReference type="ARBA" id="ARBA00022487"/>
    </source>
</evidence>
<keyword evidence="2" id="KW-0719">Serine esterase</keyword>
<keyword evidence="8" id="KW-1185">Reference proteome</keyword>
<feature type="domain" description="Carboxylesterase type B" evidence="6">
    <location>
        <begin position="27"/>
        <end position="555"/>
    </location>
</feature>
<dbReference type="InterPro" id="IPR019826">
    <property type="entry name" value="Carboxylesterase_B_AS"/>
</dbReference>
<evidence type="ECO:0000313" key="7">
    <source>
        <dbReference type="EMBL" id="CAB3368866.1"/>
    </source>
</evidence>
<dbReference type="InterPro" id="IPR002018">
    <property type="entry name" value="CarbesteraseB"/>
</dbReference>
<sequence length="571" mass="63046">MASQMWPLSAIGLVFLILGANGQSPTVILDGLGTVVGKEMTTINGRTIHAFQGIPYGESTAGANRFKAPVPKQWSGTFDATNPGVPCIQPDFGILKQMRKESPNQFVSSRYETIGSEDCLTVQVYTPDLQHDQNLPVLVYYHGGGFLNGDESDFRPDHILDRDVILVVPHYRLGTLGYLSMQNDVIPGNAGLLDSVEALRWIQSHISKFGGDPNRVTVSGQSTGSTLSHYMLITPLTDGMLHRAIMMSGSTLTTLSYDRNPVKSARDIASFANCTGTDDEVSQCIFNLPAQTLIDAHINYYSVGGTGGIQPVISRPDEPEATKVVPDDPKVIVQSGNYKSVPILAGATRHDGMFYVNSLDLILNAANLVNNEFFIRKLLAREVLEFAGITDTTGSITDMLDHKYLSYVGTDQRGNYTALIPGLLDFLTTEYMKAPANRMVQINSQKADSYLYTFSYRGRYHIHGNGINYPPTLFEDGVPHSDDMIYLTPRITDPFNAEELGMVNVLTTLWSNFVNTGNPNLPVQIGLPEWPKYDQIDESYFEINVNSVAKKDYTEEFLVAINDDLPYSRHV</sequence>
<dbReference type="PROSITE" id="PS00122">
    <property type="entry name" value="CARBOXYLESTERASE_B_1"/>
    <property type="match status" value="1"/>
</dbReference>
<dbReference type="EMBL" id="CADEPI010000040">
    <property type="protein sequence ID" value="CAB3368866.1"/>
    <property type="molecule type" value="Genomic_DNA"/>
</dbReference>
<dbReference type="AlphaFoldDB" id="A0A8S1CUF7"/>
<organism evidence="7 8">
    <name type="scientific">Cloeon dipterum</name>
    <dbReference type="NCBI Taxonomy" id="197152"/>
    <lineage>
        <taxon>Eukaryota</taxon>
        <taxon>Metazoa</taxon>
        <taxon>Ecdysozoa</taxon>
        <taxon>Arthropoda</taxon>
        <taxon>Hexapoda</taxon>
        <taxon>Insecta</taxon>
        <taxon>Pterygota</taxon>
        <taxon>Palaeoptera</taxon>
        <taxon>Ephemeroptera</taxon>
        <taxon>Pisciforma</taxon>
        <taxon>Baetidae</taxon>
        <taxon>Cloeon</taxon>
    </lineage>
</organism>
<accession>A0A8S1CUF7</accession>
<reference evidence="7 8" key="1">
    <citation type="submission" date="2020-04" db="EMBL/GenBank/DDBJ databases">
        <authorList>
            <person name="Alioto T."/>
            <person name="Alioto T."/>
            <person name="Gomez Garrido J."/>
        </authorList>
    </citation>
    <scope>NUCLEOTIDE SEQUENCE [LARGE SCALE GENOMIC DNA]</scope>
</reference>
<dbReference type="Proteomes" id="UP000494165">
    <property type="component" value="Unassembled WGS sequence"/>
</dbReference>